<dbReference type="Pfam" id="PF03788">
    <property type="entry name" value="LrgA"/>
    <property type="match status" value="1"/>
</dbReference>
<evidence type="ECO:0000256" key="3">
    <source>
        <dbReference type="ARBA" id="ARBA00022692"/>
    </source>
</evidence>
<organism evidence="7 8">
    <name type="scientific">Alteribacillus iranensis</name>
    <dbReference type="NCBI Taxonomy" id="930128"/>
    <lineage>
        <taxon>Bacteria</taxon>
        <taxon>Bacillati</taxon>
        <taxon>Bacillota</taxon>
        <taxon>Bacilli</taxon>
        <taxon>Bacillales</taxon>
        <taxon>Bacillaceae</taxon>
        <taxon>Alteribacillus</taxon>
    </lineage>
</organism>
<protein>
    <submittedName>
        <fullName evidence="7">Holin-like protein</fullName>
    </submittedName>
</protein>
<sequence>MEVIRVLLHVGILYLFYYFGMWLQQWLNLPLPGSIIGMLMLFLFFYTRVLRPDWVERGSQLLISHMPLLFLPATVGVISYLNLFAGVGLWLLVISLVSTILVMALSGWTVQLLTHRRARHE</sequence>
<dbReference type="PANTHER" id="PTHR33931:SF2">
    <property type="entry name" value="HOLIN-LIKE PROTEIN CIDA"/>
    <property type="match status" value="1"/>
</dbReference>
<keyword evidence="8" id="KW-1185">Reference proteome</keyword>
<dbReference type="NCBIfam" id="NF002460">
    <property type="entry name" value="PRK01658.1"/>
    <property type="match status" value="1"/>
</dbReference>
<dbReference type="Proteomes" id="UP000199516">
    <property type="component" value="Unassembled WGS sequence"/>
</dbReference>
<reference evidence="7 8" key="1">
    <citation type="submission" date="2016-10" db="EMBL/GenBank/DDBJ databases">
        <authorList>
            <person name="de Groot N.N."/>
        </authorList>
    </citation>
    <scope>NUCLEOTIDE SEQUENCE [LARGE SCALE GENOMIC DNA]</scope>
    <source>
        <strain evidence="7 8">DSM 23995</strain>
    </source>
</reference>
<dbReference type="InterPro" id="IPR005538">
    <property type="entry name" value="LrgA/CidA"/>
</dbReference>
<evidence type="ECO:0000256" key="4">
    <source>
        <dbReference type="ARBA" id="ARBA00022989"/>
    </source>
</evidence>
<comment type="subcellular location">
    <subcellularLocation>
        <location evidence="1">Cell membrane</location>
        <topology evidence="1">Multi-pass membrane protein</topology>
    </subcellularLocation>
</comment>
<keyword evidence="4 6" id="KW-1133">Transmembrane helix</keyword>
<feature type="transmembrane region" description="Helical" evidence="6">
    <location>
        <begin position="61"/>
        <end position="81"/>
    </location>
</feature>
<evidence type="ECO:0000256" key="5">
    <source>
        <dbReference type="ARBA" id="ARBA00023136"/>
    </source>
</evidence>
<dbReference type="PANTHER" id="PTHR33931">
    <property type="entry name" value="HOLIN-LIKE PROTEIN CIDA-RELATED"/>
    <property type="match status" value="1"/>
</dbReference>
<dbReference type="EMBL" id="FONT01000006">
    <property type="protein sequence ID" value="SFE95427.1"/>
    <property type="molecule type" value="Genomic_DNA"/>
</dbReference>
<proteinExistence type="predicted"/>
<feature type="transmembrane region" description="Helical" evidence="6">
    <location>
        <begin position="29"/>
        <end position="49"/>
    </location>
</feature>
<evidence type="ECO:0000313" key="7">
    <source>
        <dbReference type="EMBL" id="SFE95427.1"/>
    </source>
</evidence>
<evidence type="ECO:0000256" key="2">
    <source>
        <dbReference type="ARBA" id="ARBA00022475"/>
    </source>
</evidence>
<dbReference type="RefSeq" id="WP_245757913.1">
    <property type="nucleotide sequence ID" value="NZ_FONT01000006.1"/>
</dbReference>
<keyword evidence="3 6" id="KW-0812">Transmembrane</keyword>
<dbReference type="GO" id="GO:0005886">
    <property type="term" value="C:plasma membrane"/>
    <property type="evidence" value="ECO:0007669"/>
    <property type="project" value="UniProtKB-SubCell"/>
</dbReference>
<feature type="transmembrane region" description="Helical" evidence="6">
    <location>
        <begin position="87"/>
        <end position="110"/>
    </location>
</feature>
<evidence type="ECO:0000313" key="8">
    <source>
        <dbReference type="Proteomes" id="UP000199516"/>
    </source>
</evidence>
<keyword evidence="2" id="KW-1003">Cell membrane</keyword>
<evidence type="ECO:0000256" key="6">
    <source>
        <dbReference type="SAM" id="Phobius"/>
    </source>
</evidence>
<name>A0A1I2ES32_9BACI</name>
<gene>
    <name evidence="7" type="ORF">SAMN05192532_106212</name>
</gene>
<evidence type="ECO:0000256" key="1">
    <source>
        <dbReference type="ARBA" id="ARBA00004651"/>
    </source>
</evidence>
<dbReference type="STRING" id="930128.SAMN05192532_106212"/>
<feature type="transmembrane region" description="Helical" evidence="6">
    <location>
        <begin position="7"/>
        <end position="23"/>
    </location>
</feature>
<keyword evidence="5 6" id="KW-0472">Membrane</keyword>
<accession>A0A1I2ES32</accession>
<dbReference type="AlphaFoldDB" id="A0A1I2ES32"/>